<keyword evidence="7" id="KW-1185">Reference proteome</keyword>
<dbReference type="CDD" id="cd00796">
    <property type="entry name" value="INT_Rci_Hp1_C"/>
    <property type="match status" value="1"/>
</dbReference>
<dbReference type="Pfam" id="PF00589">
    <property type="entry name" value="Phage_integrase"/>
    <property type="match status" value="1"/>
</dbReference>
<dbReference type="InterPro" id="IPR002104">
    <property type="entry name" value="Integrase_catalytic"/>
</dbReference>
<reference evidence="6 7" key="1">
    <citation type="submission" date="2015-10" db="EMBL/GenBank/DDBJ databases">
        <title>The world's first case of liver abscess caused by Pannonibacter phragmitetus.</title>
        <authorList>
            <person name="Ming D."/>
            <person name="Wang M."/>
            <person name="Zhou Y."/>
            <person name="Jiang T."/>
            <person name="Hu S."/>
        </authorList>
    </citation>
    <scope>NUCLEOTIDE SEQUENCE [LARGE SCALE GENOMIC DNA]</scope>
    <source>
        <strain evidence="6 7">31801</strain>
    </source>
</reference>
<comment type="similarity">
    <text evidence="1">Belongs to the 'phage' integrase family.</text>
</comment>
<evidence type="ECO:0000256" key="4">
    <source>
        <dbReference type="ARBA" id="ARBA00023172"/>
    </source>
</evidence>
<dbReference type="PANTHER" id="PTHR30629">
    <property type="entry name" value="PROPHAGE INTEGRASE"/>
    <property type="match status" value="1"/>
</dbReference>
<dbReference type="Pfam" id="PF13356">
    <property type="entry name" value="Arm-DNA-bind_3"/>
    <property type="match status" value="1"/>
</dbReference>
<accession>A0A0U3N902</accession>
<evidence type="ECO:0000256" key="3">
    <source>
        <dbReference type="ARBA" id="ARBA00023125"/>
    </source>
</evidence>
<dbReference type="EMBL" id="CP013068">
    <property type="protein sequence ID" value="ALV29352.1"/>
    <property type="molecule type" value="Genomic_DNA"/>
</dbReference>
<name>A0A0U3N902_9HYPH</name>
<dbReference type="InterPro" id="IPR050808">
    <property type="entry name" value="Phage_Integrase"/>
</dbReference>
<dbReference type="KEGG" id="pphr:APZ00_21820"/>
<dbReference type="GO" id="GO:0003677">
    <property type="term" value="F:DNA binding"/>
    <property type="evidence" value="ECO:0007669"/>
    <property type="project" value="UniProtKB-KW"/>
</dbReference>
<dbReference type="PANTHER" id="PTHR30629:SF2">
    <property type="entry name" value="PROPHAGE INTEGRASE INTS-RELATED"/>
    <property type="match status" value="1"/>
</dbReference>
<evidence type="ECO:0000313" key="6">
    <source>
        <dbReference type="EMBL" id="ALV29352.1"/>
    </source>
</evidence>
<keyword evidence="3" id="KW-0238">DNA-binding</keyword>
<keyword evidence="2" id="KW-0229">DNA integration</keyword>
<dbReference type="SUPFAM" id="SSF56349">
    <property type="entry name" value="DNA breaking-rejoining enzymes"/>
    <property type="match status" value="1"/>
</dbReference>
<evidence type="ECO:0000313" key="7">
    <source>
        <dbReference type="Proteomes" id="UP000064921"/>
    </source>
</evidence>
<dbReference type="eggNOG" id="COG0582">
    <property type="taxonomic scope" value="Bacteria"/>
</dbReference>
<dbReference type="Gene3D" id="1.10.150.130">
    <property type="match status" value="1"/>
</dbReference>
<dbReference type="GO" id="GO:0015074">
    <property type="term" value="P:DNA integration"/>
    <property type="evidence" value="ECO:0007669"/>
    <property type="project" value="UniProtKB-KW"/>
</dbReference>
<proteinExistence type="inferred from homology"/>
<dbReference type="PROSITE" id="PS51898">
    <property type="entry name" value="TYR_RECOMBINASE"/>
    <property type="match status" value="1"/>
</dbReference>
<dbReference type="InterPro" id="IPR025166">
    <property type="entry name" value="Integrase_DNA_bind_dom"/>
</dbReference>
<keyword evidence="4" id="KW-0233">DNA recombination</keyword>
<dbReference type="Proteomes" id="UP000064921">
    <property type="component" value="Chromosome"/>
</dbReference>
<dbReference type="InterPro" id="IPR011010">
    <property type="entry name" value="DNA_brk_join_enz"/>
</dbReference>
<evidence type="ECO:0000256" key="2">
    <source>
        <dbReference type="ARBA" id="ARBA00022908"/>
    </source>
</evidence>
<dbReference type="STRING" id="121719.APZ00_21820"/>
<sequence>MPNLTKRVVDAAKSQEKLSFLWDDALKGFGLQITPAGVKSYVVAYRTEAGRTRRMVIGRHGELAPDQARKLAAAKLSEVRMGRDPAAERQALRAAETVADLLDKYLAEHVEVHNAATTLVHATRVVEKVLKPRVGKIKLASFGRADVVKLHRVLADTPRQANLALAILSKAFNLAESWGLRPENSNPTRLVKRYAETERERFLNMEELARLGAALDEAEAQGLPWKIKAEGDALKHLAKDMEARRAAVSAPGIAAIRLLLLTGARLSEVLELKWNHVDAEAGTVAFPARKGGGRRAHPVGAGALAVLAGLPRRGPWVLPRDADPKRHVSKEVVENAWQRIRAHAGLDDVRLHDLRHTVGTFAGQAGSNAFMISHLLRHSNLTMTNRYVSPDADPIRLLSDAVGARIEAGLKGEKAPAEVIDLAAAKRNRPPKREPEQG</sequence>
<dbReference type="InterPro" id="IPR010998">
    <property type="entry name" value="Integrase_recombinase_N"/>
</dbReference>
<dbReference type="Gene3D" id="1.10.443.10">
    <property type="entry name" value="Intergrase catalytic core"/>
    <property type="match status" value="1"/>
</dbReference>
<organism evidence="6 7">
    <name type="scientific">Pannonibacter phragmitetus</name>
    <dbReference type="NCBI Taxonomy" id="121719"/>
    <lineage>
        <taxon>Bacteria</taxon>
        <taxon>Pseudomonadati</taxon>
        <taxon>Pseudomonadota</taxon>
        <taxon>Alphaproteobacteria</taxon>
        <taxon>Hyphomicrobiales</taxon>
        <taxon>Stappiaceae</taxon>
        <taxon>Pannonibacter</taxon>
    </lineage>
</organism>
<protein>
    <submittedName>
        <fullName evidence="6">Integrase</fullName>
    </submittedName>
</protein>
<feature type="domain" description="Tyr recombinase" evidence="5">
    <location>
        <begin position="222"/>
        <end position="400"/>
    </location>
</feature>
<gene>
    <name evidence="6" type="ORF">APZ00_21820</name>
</gene>
<evidence type="ECO:0000259" key="5">
    <source>
        <dbReference type="PROSITE" id="PS51898"/>
    </source>
</evidence>
<dbReference type="InterPro" id="IPR013762">
    <property type="entry name" value="Integrase-like_cat_sf"/>
</dbReference>
<evidence type="ECO:0000256" key="1">
    <source>
        <dbReference type="ARBA" id="ARBA00008857"/>
    </source>
</evidence>
<dbReference type="AlphaFoldDB" id="A0A0U3N902"/>
<dbReference type="InterPro" id="IPR038488">
    <property type="entry name" value="Integrase_DNA-bd_sf"/>
</dbReference>
<dbReference type="RefSeq" id="WP_058900198.1">
    <property type="nucleotide sequence ID" value="NZ_CP013068.1"/>
</dbReference>
<dbReference type="Gene3D" id="3.30.160.390">
    <property type="entry name" value="Integrase, DNA-binding domain"/>
    <property type="match status" value="1"/>
</dbReference>
<dbReference type="GO" id="GO:0006310">
    <property type="term" value="P:DNA recombination"/>
    <property type="evidence" value="ECO:0007669"/>
    <property type="project" value="UniProtKB-KW"/>
</dbReference>